<dbReference type="Pfam" id="PF12867">
    <property type="entry name" value="DinB_2"/>
    <property type="match status" value="1"/>
</dbReference>
<feature type="non-terminal residue" evidence="2">
    <location>
        <position position="141"/>
    </location>
</feature>
<dbReference type="Gene3D" id="1.20.120.450">
    <property type="entry name" value="dinb family like domain"/>
    <property type="match status" value="1"/>
</dbReference>
<accession>X1KK97</accession>
<organism evidence="2">
    <name type="scientific">marine sediment metagenome</name>
    <dbReference type="NCBI Taxonomy" id="412755"/>
    <lineage>
        <taxon>unclassified sequences</taxon>
        <taxon>metagenomes</taxon>
        <taxon>ecological metagenomes</taxon>
    </lineage>
</organism>
<name>X1KK97_9ZZZZ</name>
<feature type="domain" description="DinB-like" evidence="1">
    <location>
        <begin position="11"/>
        <end position="139"/>
    </location>
</feature>
<proteinExistence type="predicted"/>
<dbReference type="InterPro" id="IPR024775">
    <property type="entry name" value="DinB-like"/>
</dbReference>
<sequence>MEIGDVILDMLDRMQQAVTGAVDSLTHEELKWRPGAEANSIGFILWHQVRCEDVFVQGMLQQKPQVWVSEKWYQKLNLPENPGDLGYGYTAEQVAAFPVPELDGLLGYAAAVRAKTVEYLKGLTPDKFDEVIDTRFFGELP</sequence>
<comment type="caution">
    <text evidence="2">The sequence shown here is derived from an EMBL/GenBank/DDBJ whole genome shotgun (WGS) entry which is preliminary data.</text>
</comment>
<dbReference type="EMBL" id="BARV01001261">
    <property type="protein sequence ID" value="GAH94010.1"/>
    <property type="molecule type" value="Genomic_DNA"/>
</dbReference>
<dbReference type="SUPFAM" id="SSF109854">
    <property type="entry name" value="DinB/YfiT-like putative metalloenzymes"/>
    <property type="match status" value="1"/>
</dbReference>
<protein>
    <recommendedName>
        <fullName evidence="1">DinB-like domain-containing protein</fullName>
    </recommendedName>
</protein>
<gene>
    <name evidence="2" type="ORF">S06H3_03767</name>
</gene>
<evidence type="ECO:0000259" key="1">
    <source>
        <dbReference type="Pfam" id="PF12867"/>
    </source>
</evidence>
<dbReference type="InterPro" id="IPR034660">
    <property type="entry name" value="DinB/YfiT-like"/>
</dbReference>
<reference evidence="2" key="1">
    <citation type="journal article" date="2014" name="Front. Microbiol.">
        <title>High frequency of phylogenetically diverse reductive dehalogenase-homologous genes in deep subseafloor sedimentary metagenomes.</title>
        <authorList>
            <person name="Kawai M."/>
            <person name="Futagami T."/>
            <person name="Toyoda A."/>
            <person name="Takaki Y."/>
            <person name="Nishi S."/>
            <person name="Hori S."/>
            <person name="Arai W."/>
            <person name="Tsubouchi T."/>
            <person name="Morono Y."/>
            <person name="Uchiyama I."/>
            <person name="Ito T."/>
            <person name="Fujiyama A."/>
            <person name="Inagaki F."/>
            <person name="Takami H."/>
        </authorList>
    </citation>
    <scope>NUCLEOTIDE SEQUENCE</scope>
    <source>
        <strain evidence="2">Expedition CK06-06</strain>
    </source>
</reference>
<evidence type="ECO:0000313" key="2">
    <source>
        <dbReference type="EMBL" id="GAH94010.1"/>
    </source>
</evidence>
<dbReference type="AlphaFoldDB" id="X1KK97"/>